<keyword evidence="3" id="KW-1185">Reference proteome</keyword>
<keyword evidence="1" id="KW-1133">Transmembrane helix</keyword>
<protein>
    <recommendedName>
        <fullName evidence="4">DUF418 domain-containing protein</fullName>
    </recommendedName>
</protein>
<proteinExistence type="predicted"/>
<feature type="transmembrane region" description="Helical" evidence="1">
    <location>
        <begin position="36"/>
        <end position="56"/>
    </location>
</feature>
<name>A0ABP9ZZZ0_9GAMM</name>
<evidence type="ECO:0008006" key="4">
    <source>
        <dbReference type="Google" id="ProtNLM"/>
    </source>
</evidence>
<keyword evidence="1" id="KW-0812">Transmembrane</keyword>
<organism evidence="2 3">
    <name type="scientific">Thalassolituus maritimus</name>
    <dbReference type="NCBI Taxonomy" id="484498"/>
    <lineage>
        <taxon>Bacteria</taxon>
        <taxon>Pseudomonadati</taxon>
        <taxon>Pseudomonadota</taxon>
        <taxon>Gammaproteobacteria</taxon>
        <taxon>Oceanospirillales</taxon>
        <taxon>Oceanospirillaceae</taxon>
        <taxon>Thalassolituus</taxon>
    </lineage>
</organism>
<evidence type="ECO:0000313" key="3">
    <source>
        <dbReference type="Proteomes" id="UP001481413"/>
    </source>
</evidence>
<reference evidence="2 3" key="1">
    <citation type="submission" date="2024-04" db="EMBL/GenBank/DDBJ databases">
        <title>Draft genome sequence of Thalassolituus maritimus NBRC 116585.</title>
        <authorList>
            <person name="Miyakawa T."/>
            <person name="Kusuya Y."/>
            <person name="Miura T."/>
        </authorList>
    </citation>
    <scope>NUCLEOTIDE SEQUENCE [LARGE SCALE GENOMIC DNA]</scope>
    <source>
        <strain evidence="2 3">5NW40-0001</strain>
    </source>
</reference>
<dbReference type="Proteomes" id="UP001481413">
    <property type="component" value="Unassembled WGS sequence"/>
</dbReference>
<comment type="caution">
    <text evidence="2">The sequence shown here is derived from an EMBL/GenBank/DDBJ whole genome shotgun (WGS) entry which is preliminary data.</text>
</comment>
<evidence type="ECO:0000313" key="2">
    <source>
        <dbReference type="EMBL" id="GAA6145709.1"/>
    </source>
</evidence>
<sequence>MASYTFKYGVYYVMSYLMLDYLMVEFGGISNLVMMFAFWVLLLVLHLLLSFTVPHFMQRERDLYKRCYLYIAKSY</sequence>
<evidence type="ECO:0000256" key="1">
    <source>
        <dbReference type="SAM" id="Phobius"/>
    </source>
</evidence>
<dbReference type="EMBL" id="BAABWH010000004">
    <property type="protein sequence ID" value="GAA6145709.1"/>
    <property type="molecule type" value="Genomic_DNA"/>
</dbReference>
<keyword evidence="1" id="KW-0472">Membrane</keyword>
<accession>A0ABP9ZZZ0</accession>
<gene>
    <name evidence="2" type="ORF">NBRC116585_18270</name>
</gene>
<feature type="transmembrane region" description="Helical" evidence="1">
    <location>
        <begin position="9"/>
        <end position="30"/>
    </location>
</feature>